<dbReference type="PANTHER" id="PTHR10139:SF1">
    <property type="entry name" value="DOUBLE-STRAND BREAK REPAIR PROTEIN MRE11"/>
    <property type="match status" value="1"/>
</dbReference>
<dbReference type="AlphaFoldDB" id="A0A0C3DCZ5"/>
<dbReference type="OrthoDB" id="30417at2759"/>
<dbReference type="GO" id="GO:0000014">
    <property type="term" value="F:single-stranded DNA endodeoxyribonuclease activity"/>
    <property type="evidence" value="ECO:0007669"/>
    <property type="project" value="TreeGrafter"/>
</dbReference>
<protein>
    <recommendedName>
        <fullName evidence="1">Mre11 DNA-binding domain-containing protein</fullName>
    </recommendedName>
</protein>
<dbReference type="STRING" id="1036808.A0A0C3DCZ5"/>
<dbReference type="GO" id="GO:0007095">
    <property type="term" value="P:mitotic G2 DNA damage checkpoint signaling"/>
    <property type="evidence" value="ECO:0007669"/>
    <property type="project" value="TreeGrafter"/>
</dbReference>
<dbReference type="GO" id="GO:0000724">
    <property type="term" value="P:double-strand break repair via homologous recombination"/>
    <property type="evidence" value="ECO:0007669"/>
    <property type="project" value="TreeGrafter"/>
</dbReference>
<dbReference type="Gene3D" id="3.30.110.110">
    <property type="entry name" value="Mre11, capping domain"/>
    <property type="match status" value="1"/>
</dbReference>
<gene>
    <name evidence="2" type="ORF">SCLCIDRAFT_386994</name>
</gene>
<keyword evidence="3" id="KW-1185">Reference proteome</keyword>
<dbReference type="GO" id="GO:0030870">
    <property type="term" value="C:Mre11 complex"/>
    <property type="evidence" value="ECO:0007669"/>
    <property type="project" value="TreeGrafter"/>
</dbReference>
<dbReference type="PANTHER" id="PTHR10139">
    <property type="entry name" value="DOUBLE-STRAND BREAK REPAIR PROTEIN MRE11"/>
    <property type="match status" value="1"/>
</dbReference>
<sequence>MLPLVRLKVDTTGVSEMSNPIRFGQEFQGRIANPRDVLVFHRAKKSTRSAKVTIDEPELSIDDPELSISEKLSRVRMQTLVKEYLAAQELQLLGEAGMSDAIQMFVEKDDSHAIQSHVSTALRALMKGVQANGEVDEGELDDVVGCTCLDKVPLTVMFPLEACQSQASTRETICRTEQTREVCKRKGEGQGERRRV</sequence>
<evidence type="ECO:0000259" key="1">
    <source>
        <dbReference type="SMART" id="SM01347"/>
    </source>
</evidence>
<evidence type="ECO:0000313" key="3">
    <source>
        <dbReference type="Proteomes" id="UP000053989"/>
    </source>
</evidence>
<name>A0A0C3DCZ5_9AGAM</name>
<organism evidence="2 3">
    <name type="scientific">Scleroderma citrinum Foug A</name>
    <dbReference type="NCBI Taxonomy" id="1036808"/>
    <lineage>
        <taxon>Eukaryota</taxon>
        <taxon>Fungi</taxon>
        <taxon>Dikarya</taxon>
        <taxon>Basidiomycota</taxon>
        <taxon>Agaricomycotina</taxon>
        <taxon>Agaricomycetes</taxon>
        <taxon>Agaricomycetidae</taxon>
        <taxon>Boletales</taxon>
        <taxon>Sclerodermatineae</taxon>
        <taxon>Sclerodermataceae</taxon>
        <taxon>Scleroderma</taxon>
    </lineage>
</organism>
<dbReference type="HOGENOM" id="CLU_1390962_0_0_1"/>
<evidence type="ECO:0000313" key="2">
    <source>
        <dbReference type="EMBL" id="KIM54269.1"/>
    </source>
</evidence>
<dbReference type="GO" id="GO:0030145">
    <property type="term" value="F:manganese ion binding"/>
    <property type="evidence" value="ECO:0007669"/>
    <property type="project" value="InterPro"/>
</dbReference>
<dbReference type="SMART" id="SM01347">
    <property type="entry name" value="Mre11_DNA_bind"/>
    <property type="match status" value="1"/>
</dbReference>
<accession>A0A0C3DCZ5</accession>
<dbReference type="GO" id="GO:0006303">
    <property type="term" value="P:double-strand break repair via nonhomologous end joining"/>
    <property type="evidence" value="ECO:0007669"/>
    <property type="project" value="TreeGrafter"/>
</dbReference>
<reference evidence="2 3" key="1">
    <citation type="submission" date="2014-04" db="EMBL/GenBank/DDBJ databases">
        <authorList>
            <consortium name="DOE Joint Genome Institute"/>
            <person name="Kuo A."/>
            <person name="Kohler A."/>
            <person name="Nagy L.G."/>
            <person name="Floudas D."/>
            <person name="Copeland A."/>
            <person name="Barry K.W."/>
            <person name="Cichocki N."/>
            <person name="Veneault-Fourrey C."/>
            <person name="LaButti K."/>
            <person name="Lindquist E.A."/>
            <person name="Lipzen A."/>
            <person name="Lundell T."/>
            <person name="Morin E."/>
            <person name="Murat C."/>
            <person name="Sun H."/>
            <person name="Tunlid A."/>
            <person name="Henrissat B."/>
            <person name="Grigoriev I.V."/>
            <person name="Hibbett D.S."/>
            <person name="Martin F."/>
            <person name="Nordberg H.P."/>
            <person name="Cantor M.N."/>
            <person name="Hua S.X."/>
        </authorList>
    </citation>
    <scope>NUCLEOTIDE SEQUENCE [LARGE SCALE GENOMIC DNA]</scope>
    <source>
        <strain evidence="2 3">Foug A</strain>
    </source>
</reference>
<dbReference type="GO" id="GO:0097552">
    <property type="term" value="P:mitochondrial double-strand break repair via homologous recombination"/>
    <property type="evidence" value="ECO:0007669"/>
    <property type="project" value="TreeGrafter"/>
</dbReference>
<dbReference type="Pfam" id="PF04152">
    <property type="entry name" value="Mre11_DNA_bind"/>
    <property type="match status" value="1"/>
</dbReference>
<feature type="domain" description="Mre11 DNA-binding" evidence="1">
    <location>
        <begin position="1"/>
        <end position="105"/>
    </location>
</feature>
<dbReference type="InterPro" id="IPR038487">
    <property type="entry name" value="Mre11_capping_dom"/>
</dbReference>
<reference evidence="3" key="2">
    <citation type="submission" date="2015-01" db="EMBL/GenBank/DDBJ databases">
        <title>Evolutionary Origins and Diversification of the Mycorrhizal Mutualists.</title>
        <authorList>
            <consortium name="DOE Joint Genome Institute"/>
            <consortium name="Mycorrhizal Genomics Consortium"/>
            <person name="Kohler A."/>
            <person name="Kuo A."/>
            <person name="Nagy L.G."/>
            <person name="Floudas D."/>
            <person name="Copeland A."/>
            <person name="Barry K.W."/>
            <person name="Cichocki N."/>
            <person name="Veneault-Fourrey C."/>
            <person name="LaButti K."/>
            <person name="Lindquist E.A."/>
            <person name="Lipzen A."/>
            <person name="Lundell T."/>
            <person name="Morin E."/>
            <person name="Murat C."/>
            <person name="Riley R."/>
            <person name="Ohm R."/>
            <person name="Sun H."/>
            <person name="Tunlid A."/>
            <person name="Henrissat B."/>
            <person name="Grigoriev I.V."/>
            <person name="Hibbett D.S."/>
            <person name="Martin F."/>
        </authorList>
    </citation>
    <scope>NUCLEOTIDE SEQUENCE [LARGE SCALE GENOMIC DNA]</scope>
    <source>
        <strain evidence="3">Foug A</strain>
    </source>
</reference>
<dbReference type="InterPro" id="IPR007281">
    <property type="entry name" value="Mre11_DNA-bd"/>
</dbReference>
<dbReference type="GO" id="GO:0042138">
    <property type="term" value="P:meiotic DNA double-strand break formation"/>
    <property type="evidence" value="ECO:0007669"/>
    <property type="project" value="TreeGrafter"/>
</dbReference>
<dbReference type="GO" id="GO:0035861">
    <property type="term" value="C:site of double-strand break"/>
    <property type="evidence" value="ECO:0007669"/>
    <property type="project" value="TreeGrafter"/>
</dbReference>
<dbReference type="GO" id="GO:0031573">
    <property type="term" value="P:mitotic intra-S DNA damage checkpoint signaling"/>
    <property type="evidence" value="ECO:0007669"/>
    <property type="project" value="TreeGrafter"/>
</dbReference>
<dbReference type="EMBL" id="KN822158">
    <property type="protein sequence ID" value="KIM54269.1"/>
    <property type="molecule type" value="Genomic_DNA"/>
</dbReference>
<dbReference type="InParanoid" id="A0A0C3DCZ5"/>
<dbReference type="Proteomes" id="UP000053989">
    <property type="component" value="Unassembled WGS sequence"/>
</dbReference>
<dbReference type="GO" id="GO:0000723">
    <property type="term" value="P:telomere maintenance"/>
    <property type="evidence" value="ECO:0007669"/>
    <property type="project" value="TreeGrafter"/>
</dbReference>
<proteinExistence type="predicted"/>